<dbReference type="Gene3D" id="3.40.50.2300">
    <property type="match status" value="1"/>
</dbReference>
<evidence type="ECO:0000313" key="7">
    <source>
        <dbReference type="Proteomes" id="UP000219439"/>
    </source>
</evidence>
<dbReference type="GO" id="GO:0003677">
    <property type="term" value="F:DNA binding"/>
    <property type="evidence" value="ECO:0007669"/>
    <property type="project" value="UniProtKB-KW"/>
</dbReference>
<dbReference type="CDD" id="cd17535">
    <property type="entry name" value="REC_NarL-like"/>
    <property type="match status" value="1"/>
</dbReference>
<name>A0A285NCP3_9HYPH</name>
<proteinExistence type="predicted"/>
<dbReference type="PROSITE" id="PS50043">
    <property type="entry name" value="HTH_LUXR_2"/>
    <property type="match status" value="1"/>
</dbReference>
<dbReference type="SMART" id="SM00421">
    <property type="entry name" value="HTH_LUXR"/>
    <property type="match status" value="1"/>
</dbReference>
<organism evidence="6 7">
    <name type="scientific">Cohaesibacter gelatinilyticus</name>
    <dbReference type="NCBI Taxonomy" id="372072"/>
    <lineage>
        <taxon>Bacteria</taxon>
        <taxon>Pseudomonadati</taxon>
        <taxon>Pseudomonadota</taxon>
        <taxon>Alphaproteobacteria</taxon>
        <taxon>Hyphomicrobiales</taxon>
        <taxon>Cohaesibacteraceae</taxon>
    </lineage>
</organism>
<protein>
    <submittedName>
        <fullName evidence="6">Two component transcriptional regulator, LuxR family</fullName>
    </submittedName>
</protein>
<dbReference type="Pfam" id="PF00196">
    <property type="entry name" value="GerE"/>
    <property type="match status" value="1"/>
</dbReference>
<dbReference type="SUPFAM" id="SSF46894">
    <property type="entry name" value="C-terminal effector domain of the bipartite response regulators"/>
    <property type="match status" value="1"/>
</dbReference>
<dbReference type="SUPFAM" id="SSF52172">
    <property type="entry name" value="CheY-like"/>
    <property type="match status" value="1"/>
</dbReference>
<evidence type="ECO:0000259" key="5">
    <source>
        <dbReference type="PROSITE" id="PS50110"/>
    </source>
</evidence>
<dbReference type="AlphaFoldDB" id="A0A285NCP3"/>
<dbReference type="Pfam" id="PF00072">
    <property type="entry name" value="Response_reg"/>
    <property type="match status" value="1"/>
</dbReference>
<dbReference type="Proteomes" id="UP000219439">
    <property type="component" value="Unassembled WGS sequence"/>
</dbReference>
<dbReference type="CDD" id="cd06170">
    <property type="entry name" value="LuxR_C_like"/>
    <property type="match status" value="1"/>
</dbReference>
<evidence type="ECO:0000259" key="4">
    <source>
        <dbReference type="PROSITE" id="PS50043"/>
    </source>
</evidence>
<dbReference type="InterPro" id="IPR001789">
    <property type="entry name" value="Sig_transdc_resp-reg_receiver"/>
</dbReference>
<evidence type="ECO:0000256" key="2">
    <source>
        <dbReference type="ARBA" id="ARBA00023125"/>
    </source>
</evidence>
<keyword evidence="2" id="KW-0238">DNA-binding</keyword>
<dbReference type="SMART" id="SM00448">
    <property type="entry name" value="REC"/>
    <property type="match status" value="1"/>
</dbReference>
<evidence type="ECO:0000313" key="6">
    <source>
        <dbReference type="EMBL" id="SNZ07220.1"/>
    </source>
</evidence>
<feature type="domain" description="HTH luxR-type" evidence="4">
    <location>
        <begin position="140"/>
        <end position="205"/>
    </location>
</feature>
<dbReference type="InterPro" id="IPR016032">
    <property type="entry name" value="Sig_transdc_resp-reg_C-effctor"/>
</dbReference>
<dbReference type="PANTHER" id="PTHR45566">
    <property type="entry name" value="HTH-TYPE TRANSCRIPTIONAL REGULATOR YHJB-RELATED"/>
    <property type="match status" value="1"/>
</dbReference>
<keyword evidence="7" id="KW-1185">Reference proteome</keyword>
<dbReference type="GO" id="GO:0006355">
    <property type="term" value="P:regulation of DNA-templated transcription"/>
    <property type="evidence" value="ECO:0007669"/>
    <property type="project" value="InterPro"/>
</dbReference>
<evidence type="ECO:0000256" key="1">
    <source>
        <dbReference type="ARBA" id="ARBA00022553"/>
    </source>
</evidence>
<dbReference type="InterPro" id="IPR058245">
    <property type="entry name" value="NreC/VraR/RcsB-like_REC"/>
</dbReference>
<dbReference type="InterPro" id="IPR011006">
    <property type="entry name" value="CheY-like_superfamily"/>
</dbReference>
<keyword evidence="1 3" id="KW-0597">Phosphoprotein</keyword>
<dbReference type="InterPro" id="IPR036388">
    <property type="entry name" value="WH-like_DNA-bd_sf"/>
</dbReference>
<dbReference type="GO" id="GO:0000160">
    <property type="term" value="P:phosphorelay signal transduction system"/>
    <property type="evidence" value="ECO:0007669"/>
    <property type="project" value="InterPro"/>
</dbReference>
<dbReference type="InterPro" id="IPR051015">
    <property type="entry name" value="EvgA-like"/>
</dbReference>
<dbReference type="EMBL" id="OBEL01000001">
    <property type="protein sequence ID" value="SNZ07220.1"/>
    <property type="molecule type" value="Genomic_DNA"/>
</dbReference>
<dbReference type="Gene3D" id="1.10.10.10">
    <property type="entry name" value="Winged helix-like DNA-binding domain superfamily/Winged helix DNA-binding domain"/>
    <property type="match status" value="1"/>
</dbReference>
<dbReference type="OrthoDB" id="9814495at2"/>
<feature type="domain" description="Response regulatory" evidence="5">
    <location>
        <begin position="2"/>
        <end position="119"/>
    </location>
</feature>
<accession>A0A285NCP3</accession>
<dbReference type="InterPro" id="IPR000792">
    <property type="entry name" value="Tscrpt_reg_LuxR_C"/>
</dbReference>
<gene>
    <name evidence="6" type="ORF">SAMN06265368_0736</name>
</gene>
<dbReference type="PROSITE" id="PS50110">
    <property type="entry name" value="RESPONSE_REGULATORY"/>
    <property type="match status" value="1"/>
</dbReference>
<sequence length="207" mass="22947">MRIILADDHPIYRSGLCQILYEMFPDARVDEAGDKAVLFRQLDQLPAPDLIISDLVFPGFDYIHDLKLIRRRFALCPIIAVSMINDPMEIEHIMALGLNGFISKAVPSHDVVKAIGNVMQGQIEVCFSQTYIGHETVTSAHISLDDLTPRQIEILKFLRRGLSNKEIARELDLSPFTVRSHVSALMKNLGVSNRAAASAIAASHGIS</sequence>
<dbReference type="PANTHER" id="PTHR45566:SF2">
    <property type="entry name" value="NARL SUBFAMILY"/>
    <property type="match status" value="1"/>
</dbReference>
<evidence type="ECO:0000256" key="3">
    <source>
        <dbReference type="PROSITE-ProRule" id="PRU00169"/>
    </source>
</evidence>
<feature type="modified residue" description="4-aspartylphosphate" evidence="3">
    <location>
        <position position="54"/>
    </location>
</feature>
<reference evidence="6 7" key="1">
    <citation type="submission" date="2017-09" db="EMBL/GenBank/DDBJ databases">
        <authorList>
            <person name="Ehlers B."/>
            <person name="Leendertz F.H."/>
        </authorList>
    </citation>
    <scope>NUCLEOTIDE SEQUENCE [LARGE SCALE GENOMIC DNA]</scope>
    <source>
        <strain evidence="6 7">DSM 18289</strain>
    </source>
</reference>
<dbReference type="RefSeq" id="WP_097152034.1">
    <property type="nucleotide sequence ID" value="NZ_OBEL01000001.1"/>
</dbReference>
<dbReference type="PRINTS" id="PR00038">
    <property type="entry name" value="HTHLUXR"/>
</dbReference>